<keyword evidence="10" id="KW-1185">Reference proteome</keyword>
<keyword evidence="3 6" id="KW-0479">Metal-binding</keyword>
<evidence type="ECO:0000256" key="5">
    <source>
        <dbReference type="ARBA" id="ARBA00023004"/>
    </source>
</evidence>
<dbReference type="SUPFAM" id="SSF46626">
    <property type="entry name" value="Cytochrome c"/>
    <property type="match status" value="1"/>
</dbReference>
<gene>
    <name evidence="9" type="ORF">QT711_05550</name>
</gene>
<name>A0ABU4G6N9_9BACL</name>
<dbReference type="InterPro" id="IPR051811">
    <property type="entry name" value="Cytochrome_c550/c551-like"/>
</dbReference>
<evidence type="ECO:0000256" key="7">
    <source>
        <dbReference type="SAM" id="SignalP"/>
    </source>
</evidence>
<dbReference type="InterPro" id="IPR054782">
    <property type="entry name" value="Cytochro_C551"/>
</dbReference>
<dbReference type="InterPro" id="IPR012218">
    <property type="entry name" value="Cyt_c_BACSU-c550-type"/>
</dbReference>
<keyword evidence="4" id="KW-0249">Electron transport</keyword>
<keyword evidence="5 6" id="KW-0408">Iron</keyword>
<evidence type="ECO:0000313" key="9">
    <source>
        <dbReference type="EMBL" id="MDW0112640.1"/>
    </source>
</evidence>
<dbReference type="Proteomes" id="UP001282284">
    <property type="component" value="Unassembled WGS sequence"/>
</dbReference>
<keyword evidence="1" id="KW-0813">Transport</keyword>
<keyword evidence="2 6" id="KW-0349">Heme</keyword>
<dbReference type="NCBIfam" id="NF045774">
    <property type="entry name" value="cytochro_C551"/>
    <property type="match status" value="1"/>
</dbReference>
<evidence type="ECO:0000256" key="6">
    <source>
        <dbReference type="PROSITE-ProRule" id="PRU00433"/>
    </source>
</evidence>
<evidence type="ECO:0000256" key="3">
    <source>
        <dbReference type="ARBA" id="ARBA00022723"/>
    </source>
</evidence>
<dbReference type="PANTHER" id="PTHR37823">
    <property type="entry name" value="CYTOCHROME C-553-LIKE"/>
    <property type="match status" value="1"/>
</dbReference>
<feature type="chain" id="PRO_5046708019" evidence="7">
    <location>
        <begin position="21"/>
        <end position="108"/>
    </location>
</feature>
<evidence type="ECO:0000256" key="2">
    <source>
        <dbReference type="ARBA" id="ARBA00022617"/>
    </source>
</evidence>
<dbReference type="PIRSF" id="PIRSF000025">
    <property type="entry name" value="Cytc_Bsub_c550"/>
    <property type="match status" value="1"/>
</dbReference>
<dbReference type="PROSITE" id="PS51257">
    <property type="entry name" value="PROKAR_LIPOPROTEIN"/>
    <property type="match status" value="1"/>
</dbReference>
<dbReference type="EMBL" id="JAUBDI010000003">
    <property type="protein sequence ID" value="MDW0112640.1"/>
    <property type="molecule type" value="Genomic_DNA"/>
</dbReference>
<accession>A0ABU4G6N9</accession>
<sequence>MKSKLLAALFGATLVLGACGGGDKADDGGNGDTAAGIDADKVYQANCASCHGGNLEGRGSAPSLANVGSTHSEEEIHDIIQNGQGGMPPGLIQGEELEAVAKWLAEKK</sequence>
<dbReference type="Pfam" id="PF13442">
    <property type="entry name" value="Cytochrome_CBB3"/>
    <property type="match status" value="1"/>
</dbReference>
<feature type="signal peptide" evidence="7">
    <location>
        <begin position="1"/>
        <end position="20"/>
    </location>
</feature>
<dbReference type="InterPro" id="IPR036909">
    <property type="entry name" value="Cyt_c-like_dom_sf"/>
</dbReference>
<evidence type="ECO:0000313" key="10">
    <source>
        <dbReference type="Proteomes" id="UP001282284"/>
    </source>
</evidence>
<dbReference type="PROSITE" id="PS51007">
    <property type="entry name" value="CYTC"/>
    <property type="match status" value="1"/>
</dbReference>
<evidence type="ECO:0000256" key="4">
    <source>
        <dbReference type="ARBA" id="ARBA00022982"/>
    </source>
</evidence>
<dbReference type="PANTHER" id="PTHR37823:SF3">
    <property type="entry name" value="CYTOCHROME C-551"/>
    <property type="match status" value="1"/>
</dbReference>
<dbReference type="Gene3D" id="1.10.760.10">
    <property type="entry name" value="Cytochrome c-like domain"/>
    <property type="match status" value="1"/>
</dbReference>
<reference evidence="9 10" key="1">
    <citation type="submission" date="2023-06" db="EMBL/GenBank/DDBJ databases">
        <title>Sporosarcina sp. nov., isolated from Korean traditional fermented seafood 'Jeotgal'.</title>
        <authorList>
            <person name="Yang A.I."/>
            <person name="Shin N.-R."/>
        </authorList>
    </citation>
    <scope>NUCLEOTIDE SEQUENCE [LARGE SCALE GENOMIC DNA]</scope>
    <source>
        <strain evidence="9 10">KCTC13119</strain>
    </source>
</reference>
<keyword evidence="7" id="KW-0732">Signal</keyword>
<evidence type="ECO:0000256" key="1">
    <source>
        <dbReference type="ARBA" id="ARBA00022448"/>
    </source>
</evidence>
<evidence type="ECO:0000259" key="8">
    <source>
        <dbReference type="PROSITE" id="PS51007"/>
    </source>
</evidence>
<comment type="caution">
    <text evidence="9">The sequence shown here is derived from an EMBL/GenBank/DDBJ whole genome shotgun (WGS) entry which is preliminary data.</text>
</comment>
<protein>
    <submittedName>
        <fullName evidence="9">Cytochrome c</fullName>
    </submittedName>
</protein>
<organism evidence="9 10">
    <name type="scientific">Sporosarcina saromensis</name>
    <dbReference type="NCBI Taxonomy" id="359365"/>
    <lineage>
        <taxon>Bacteria</taxon>
        <taxon>Bacillati</taxon>
        <taxon>Bacillota</taxon>
        <taxon>Bacilli</taxon>
        <taxon>Bacillales</taxon>
        <taxon>Caryophanaceae</taxon>
        <taxon>Sporosarcina</taxon>
    </lineage>
</organism>
<dbReference type="InterPro" id="IPR009056">
    <property type="entry name" value="Cyt_c-like_dom"/>
</dbReference>
<dbReference type="RefSeq" id="WP_317942521.1">
    <property type="nucleotide sequence ID" value="NZ_JAUBDI010000003.1"/>
</dbReference>
<proteinExistence type="predicted"/>
<feature type="domain" description="Cytochrome c" evidence="8">
    <location>
        <begin position="31"/>
        <end position="108"/>
    </location>
</feature>